<sequence length="67" mass="7934">LILCCFLDIFYRSFCVVSLIFSTAQFVLFFPELFYPVLILCCFPDLFYRSFCVVFLIFSTAHFVLFS</sequence>
<keyword evidence="1" id="KW-0472">Membrane</keyword>
<proteinExistence type="predicted"/>
<keyword evidence="1" id="KW-1133">Transmembrane helix</keyword>
<dbReference type="EMBL" id="DS470113">
    <property type="protein sequence ID" value="EDO30189.1"/>
    <property type="molecule type" value="Genomic_DNA"/>
</dbReference>
<reference evidence="2 3" key="1">
    <citation type="journal article" date="2007" name="Science">
        <title>Sea anemone genome reveals ancestral eumetazoan gene repertoire and genomic organization.</title>
        <authorList>
            <person name="Putnam N.H."/>
            <person name="Srivastava M."/>
            <person name="Hellsten U."/>
            <person name="Dirks B."/>
            <person name="Chapman J."/>
            <person name="Salamov A."/>
            <person name="Terry A."/>
            <person name="Shapiro H."/>
            <person name="Lindquist E."/>
            <person name="Kapitonov V.V."/>
            <person name="Jurka J."/>
            <person name="Genikhovich G."/>
            <person name="Grigoriev I.V."/>
            <person name="Lucas S.M."/>
            <person name="Steele R.E."/>
            <person name="Finnerty J.R."/>
            <person name="Technau U."/>
            <person name="Martindale M.Q."/>
            <person name="Rokhsar D.S."/>
        </authorList>
    </citation>
    <scope>NUCLEOTIDE SEQUENCE [LARGE SCALE GENOMIC DNA]</scope>
    <source>
        <strain evidence="3">CH2 X CH6</strain>
    </source>
</reference>
<dbReference type="InParanoid" id="A7T1I0"/>
<name>A7T1I0_NEMVE</name>
<dbReference type="AlphaFoldDB" id="A7T1I0"/>
<evidence type="ECO:0000313" key="3">
    <source>
        <dbReference type="Proteomes" id="UP000001593"/>
    </source>
</evidence>
<dbReference type="Proteomes" id="UP000001593">
    <property type="component" value="Unassembled WGS sequence"/>
</dbReference>
<evidence type="ECO:0000256" key="1">
    <source>
        <dbReference type="SAM" id="Phobius"/>
    </source>
</evidence>
<keyword evidence="3" id="KW-1185">Reference proteome</keyword>
<keyword evidence="1" id="KW-0812">Transmembrane</keyword>
<feature type="non-terminal residue" evidence="2">
    <location>
        <position position="1"/>
    </location>
</feature>
<organism evidence="2 3">
    <name type="scientific">Nematostella vectensis</name>
    <name type="common">Starlet sea anemone</name>
    <dbReference type="NCBI Taxonomy" id="45351"/>
    <lineage>
        <taxon>Eukaryota</taxon>
        <taxon>Metazoa</taxon>
        <taxon>Cnidaria</taxon>
        <taxon>Anthozoa</taxon>
        <taxon>Hexacorallia</taxon>
        <taxon>Actiniaria</taxon>
        <taxon>Edwardsiidae</taxon>
        <taxon>Nematostella</taxon>
    </lineage>
</organism>
<evidence type="ECO:0000313" key="2">
    <source>
        <dbReference type="EMBL" id="EDO30189.1"/>
    </source>
</evidence>
<feature type="transmembrane region" description="Helical" evidence="1">
    <location>
        <begin position="46"/>
        <end position="66"/>
    </location>
</feature>
<protein>
    <submittedName>
        <fullName evidence="2">Uncharacterized protein</fullName>
    </submittedName>
</protein>
<accession>A7T1I0</accession>
<dbReference type="HOGENOM" id="CLU_189590_0_0_1"/>
<feature type="transmembrane region" description="Helical" evidence="1">
    <location>
        <begin position="9"/>
        <end position="34"/>
    </location>
</feature>
<gene>
    <name evidence="2" type="ORF">NEMVEDRAFT_v1g141780</name>
</gene>
<dbReference type="PhylomeDB" id="A7T1I0"/>